<organism evidence="2 3">
    <name type="scientific">Methanobacterium bryantii</name>
    <dbReference type="NCBI Taxonomy" id="2161"/>
    <lineage>
        <taxon>Archaea</taxon>
        <taxon>Methanobacteriati</taxon>
        <taxon>Methanobacteriota</taxon>
        <taxon>Methanomada group</taxon>
        <taxon>Methanobacteria</taxon>
        <taxon>Methanobacteriales</taxon>
        <taxon>Methanobacteriaceae</taxon>
        <taxon>Methanobacterium</taxon>
    </lineage>
</organism>
<evidence type="ECO:0000313" key="2">
    <source>
        <dbReference type="EMBL" id="PAV04025.1"/>
    </source>
</evidence>
<gene>
    <name evidence="2" type="ORF">ASJ80_03150</name>
</gene>
<dbReference type="SUPFAM" id="SSF52540">
    <property type="entry name" value="P-loop containing nucleoside triphosphate hydrolases"/>
    <property type="match status" value="1"/>
</dbReference>
<dbReference type="EMBL" id="LMVM01000033">
    <property type="protein sequence ID" value="PAV04025.1"/>
    <property type="molecule type" value="Genomic_DNA"/>
</dbReference>
<dbReference type="Pfam" id="PF25199">
    <property type="entry name" value="nSTAND_NTPase5"/>
    <property type="match status" value="1"/>
</dbReference>
<sequence length="1297" mass="152706">MLDWSKIDNDKDFQRLINHLFALECNSPGFIPSSPYIGADGGWDGYFKGIYPPEGSDGIWSIQAKWTKYSLDDAFKAIKPRIKEELKKAVENNVEHIRIVTNAELRVGHITELEELVHTEEIIEELKGLINNAKIHTLKIWAREDLNQRIELQPYLRHLFFDLYQYPKFVPPNFSKFTKGLELSNLNSNFDKYLEKAEKFVSEKGKSVLIIHSSGDYGKTYLINEIAKNVHKINSELQCWMVNPGYREMKSALQDEIVSERKYLLIFDDADRYLEEISPLLSFCKHHNEHIKVILACREAGLKYICDVIKNEQIQDFYESLKIQRWAKNDLIQLLKEITEEDRLEFEEIAVRYSSPSLMVFIGNRIRNKANCDFDKFEEKYVDKLTCDAKRCLEDFIDPQEVKDFLLNIACIIPFSEEDNIVLEKITNEFNLKELEVKEMIRNLKDGGVLRNVGGYIRFDPDLKGDLFLAYELKKLSNEKIENLINTWLLICADRVFINLEEAFAYEQIDSLKDILSEMINNWIINALKTDGYSRIQNLNLLKEMCIIVPENCLDIMNVYLDAEAPISKDPTAKFWGMENRSPRTGNYSPIILKLMNFDKLRKDLVILIEKITSKNFDFPFFNSTSSQLIKRFVDPTENSINSIIETLDVFDEWLDNPNEVRIELISTALSEVLLGAHDQKVLIQMRIYWWEVPQPRTNKIIEMRKKALDVLKRMTSYSSGKYLKKSIEVANNIGRTTKVEEDLPISDIILHENEEFIDTVGQLITDETDFEVLIEIEGLFLDWWARKKVHPHKIQKYLSKISKNIEYVTFKYFEGNFVVEDFDSFFEAFERESAVEDGWKWFLDKKVEYRKNTYKPAHYKNFVSKLNKIYKTENQVLILLLDLEKRLKDSRVNAPIINCWVKFNSGLFLSIRNENNVWNRVPKRFKREIDIALSEIDVNHIKILSKEVLPNITSEFYFEIETFLISMGNTDNLKTINLWILELLNKGNSKIRWLVISYIDLIFRDKLVHDCRIRYLILAISKENELSDEMVDRIDLEILFLNGKLNFINPNVLNCFKKDLIKKMKDVPDITEKQEILNFILDDIDLVIEFIDYRLNKYKDIRKLEVRPEYNPLPFDGIQSIKKCINSFEDFEKFMNKIIEWDENIKWGKRFLIDIKSNILICKKESGKLFIEEYIENKAKNGEIESVIESLNFLPFEEERIPFIINISEDIIKSKALNANKIEKLFYRKSRLEDGYSTIAGEVPKELLEKKALFEKIQEKAKPGRLRSIINNCIKRIDQEIEWHVKRDEETLNPRR</sequence>
<proteinExistence type="predicted"/>
<dbReference type="OrthoDB" id="386715at2157"/>
<dbReference type="Proteomes" id="UP000217784">
    <property type="component" value="Unassembled WGS sequence"/>
</dbReference>
<evidence type="ECO:0000313" key="3">
    <source>
        <dbReference type="Proteomes" id="UP000217784"/>
    </source>
</evidence>
<feature type="domain" description="Novel STAND NTPase 5" evidence="1">
    <location>
        <begin position="192"/>
        <end position="300"/>
    </location>
</feature>
<reference evidence="2 3" key="1">
    <citation type="journal article" date="2017" name="BMC Genomics">
        <title>Genomic analysis of methanogenic archaea reveals a shift towards energy conservation.</title>
        <authorList>
            <person name="Gilmore S.P."/>
            <person name="Henske J.K."/>
            <person name="Sexton J.A."/>
            <person name="Solomon K.V."/>
            <person name="Seppala S."/>
            <person name="Yoo J.I."/>
            <person name="Huyett L.M."/>
            <person name="Pressman A."/>
            <person name="Cogan J.Z."/>
            <person name="Kivenson V."/>
            <person name="Peng X."/>
            <person name="Tan Y."/>
            <person name="Valentine D.L."/>
            <person name="O'Malley M.A."/>
        </authorList>
    </citation>
    <scope>NUCLEOTIDE SEQUENCE [LARGE SCALE GENOMIC DNA]</scope>
    <source>
        <strain evidence="2 3">M.o.H.</strain>
    </source>
</reference>
<dbReference type="RefSeq" id="WP_069583721.1">
    <property type="nucleotide sequence ID" value="NZ_LMVM01000033.1"/>
</dbReference>
<accession>A0A2A2H3T8</accession>
<dbReference type="InterPro" id="IPR057574">
    <property type="entry name" value="nSTAND_NTPase5_dom"/>
</dbReference>
<keyword evidence="3" id="KW-1185">Reference proteome</keyword>
<protein>
    <recommendedName>
        <fullName evidence="1">Novel STAND NTPase 5 domain-containing protein</fullName>
    </recommendedName>
</protein>
<comment type="caution">
    <text evidence="2">The sequence shown here is derived from an EMBL/GenBank/DDBJ whole genome shotgun (WGS) entry which is preliminary data.</text>
</comment>
<evidence type="ECO:0000259" key="1">
    <source>
        <dbReference type="Pfam" id="PF25199"/>
    </source>
</evidence>
<dbReference type="InterPro" id="IPR027417">
    <property type="entry name" value="P-loop_NTPase"/>
</dbReference>
<name>A0A2A2H3T8_METBR</name>